<keyword evidence="14" id="KW-1185">Reference proteome</keyword>
<evidence type="ECO:0000256" key="6">
    <source>
        <dbReference type="ARBA" id="ARBA00020444"/>
    </source>
</evidence>
<keyword evidence="8" id="KW-0521">NADP</keyword>
<dbReference type="SUPFAM" id="SSF51735">
    <property type="entry name" value="NAD(P)-binding Rossmann-fold domains"/>
    <property type="match status" value="1"/>
</dbReference>
<evidence type="ECO:0000256" key="3">
    <source>
        <dbReference type="ARBA" id="ARBA00004937"/>
    </source>
</evidence>
<evidence type="ECO:0000256" key="1">
    <source>
        <dbReference type="ARBA" id="ARBA00002914"/>
    </source>
</evidence>
<accession>A0A8K0PA38</accession>
<evidence type="ECO:0000256" key="2">
    <source>
        <dbReference type="ARBA" id="ARBA00004514"/>
    </source>
</evidence>
<organism evidence="13 14">
    <name type="scientific">Ladona fulva</name>
    <name type="common">Scarce chaser dragonfly</name>
    <name type="synonym">Libellula fulva</name>
    <dbReference type="NCBI Taxonomy" id="123851"/>
    <lineage>
        <taxon>Eukaryota</taxon>
        <taxon>Metazoa</taxon>
        <taxon>Ecdysozoa</taxon>
        <taxon>Arthropoda</taxon>
        <taxon>Hexapoda</taxon>
        <taxon>Insecta</taxon>
        <taxon>Pterygota</taxon>
        <taxon>Palaeoptera</taxon>
        <taxon>Odonata</taxon>
        <taxon>Epiprocta</taxon>
        <taxon>Anisoptera</taxon>
        <taxon>Libelluloidea</taxon>
        <taxon>Libellulidae</taxon>
        <taxon>Ladona</taxon>
    </lineage>
</organism>
<comment type="catalytic activity">
    <reaction evidence="11">
        <text>D-glucose 6-phosphate + NADP(+) = 6-phospho-D-glucono-1,5-lactone + NADPH + H(+)</text>
        <dbReference type="Rhea" id="RHEA:15841"/>
        <dbReference type="ChEBI" id="CHEBI:15378"/>
        <dbReference type="ChEBI" id="CHEBI:57783"/>
        <dbReference type="ChEBI" id="CHEBI:57955"/>
        <dbReference type="ChEBI" id="CHEBI:58349"/>
        <dbReference type="ChEBI" id="CHEBI:61548"/>
        <dbReference type="EC" id="1.1.1.49"/>
    </reaction>
    <physiologicalReaction direction="left-to-right" evidence="11">
        <dbReference type="Rhea" id="RHEA:15842"/>
    </physiologicalReaction>
</comment>
<name>A0A8K0PA38_LADFU</name>
<dbReference type="Gene3D" id="3.40.50.720">
    <property type="entry name" value="NAD(P)-binding Rossmann-like Domain"/>
    <property type="match status" value="1"/>
</dbReference>
<evidence type="ECO:0000256" key="7">
    <source>
        <dbReference type="ARBA" id="ARBA00022526"/>
    </source>
</evidence>
<dbReference type="GO" id="GO:0004345">
    <property type="term" value="F:glucose-6-phosphate dehydrogenase activity"/>
    <property type="evidence" value="ECO:0007669"/>
    <property type="project" value="UniProtKB-EC"/>
</dbReference>
<sequence>MDTGSKFEGSVPHIFVTLGASGDLARKKIYPTLWWLYRDNLLPNSTVFYGYARTKCMVADLREKCDQYMKKRNSSKKKLENRTKMIPAQVKPGERGKYEEFWKINHYVSGAYNSRRDFELLNQELLKIEKNNGANRLFYLALPPSVFEEVTVVIRETCMGEHRGWNRIIIEKPFGRDAESSARLSEHLSRLFKEEQIYRIDHYLGKEMVQNLMTLSCDSQDLYDKKLLGQ</sequence>
<dbReference type="GO" id="GO:0005829">
    <property type="term" value="C:cytosol"/>
    <property type="evidence" value="ECO:0007669"/>
    <property type="project" value="UniProtKB-SubCell"/>
</dbReference>
<evidence type="ECO:0000259" key="12">
    <source>
        <dbReference type="Pfam" id="PF00479"/>
    </source>
</evidence>
<evidence type="ECO:0000256" key="10">
    <source>
        <dbReference type="ARBA" id="ARBA00023277"/>
    </source>
</evidence>
<evidence type="ECO:0000313" key="13">
    <source>
        <dbReference type="EMBL" id="KAG8239601.1"/>
    </source>
</evidence>
<evidence type="ECO:0000256" key="8">
    <source>
        <dbReference type="ARBA" id="ARBA00022857"/>
    </source>
</evidence>
<dbReference type="InterPro" id="IPR019796">
    <property type="entry name" value="G6P_DH_AS"/>
</dbReference>
<comment type="caution">
    <text evidence="13">The sequence shown here is derived from an EMBL/GenBank/DDBJ whole genome shotgun (WGS) entry which is preliminary data.</text>
</comment>
<dbReference type="InterPro" id="IPR022674">
    <property type="entry name" value="G6P_DH_NAD-bd"/>
</dbReference>
<dbReference type="InterPro" id="IPR036291">
    <property type="entry name" value="NAD(P)-bd_dom_sf"/>
</dbReference>
<dbReference type="GO" id="GO:0006006">
    <property type="term" value="P:glucose metabolic process"/>
    <property type="evidence" value="ECO:0007669"/>
    <property type="project" value="UniProtKB-KW"/>
</dbReference>
<evidence type="ECO:0000256" key="4">
    <source>
        <dbReference type="ARBA" id="ARBA00009975"/>
    </source>
</evidence>
<feature type="domain" description="Glucose-6-phosphate dehydrogenase NAD-binding" evidence="12">
    <location>
        <begin position="16"/>
        <end position="211"/>
    </location>
</feature>
<comment type="subcellular location">
    <subcellularLocation>
        <location evidence="2">Cytoplasm</location>
        <location evidence="2">Cytosol</location>
    </subcellularLocation>
</comment>
<dbReference type="PROSITE" id="PS00069">
    <property type="entry name" value="G6P_DEHYDROGENASE"/>
    <property type="match status" value="1"/>
</dbReference>
<comment type="pathway">
    <text evidence="3">Carbohydrate degradation; pentose phosphate pathway; D-ribulose 5-phosphate from D-glucose 6-phosphate (oxidative stage): step 1/3.</text>
</comment>
<dbReference type="InterPro" id="IPR001282">
    <property type="entry name" value="G6P_DH"/>
</dbReference>
<reference evidence="13" key="2">
    <citation type="submission" date="2017-10" db="EMBL/GenBank/DDBJ databases">
        <title>Ladona fulva Genome sequencing and assembly.</title>
        <authorList>
            <person name="Murali S."/>
            <person name="Richards S."/>
            <person name="Bandaranaike D."/>
            <person name="Bellair M."/>
            <person name="Blankenburg K."/>
            <person name="Chao H."/>
            <person name="Dinh H."/>
            <person name="Doddapaneni H."/>
            <person name="Dugan-Rocha S."/>
            <person name="Elkadiri S."/>
            <person name="Gnanaolivu R."/>
            <person name="Hernandez B."/>
            <person name="Skinner E."/>
            <person name="Javaid M."/>
            <person name="Lee S."/>
            <person name="Li M."/>
            <person name="Ming W."/>
            <person name="Munidasa M."/>
            <person name="Muniz J."/>
            <person name="Nguyen L."/>
            <person name="Hughes D."/>
            <person name="Osuji N."/>
            <person name="Pu L.-L."/>
            <person name="Puazo M."/>
            <person name="Qu C."/>
            <person name="Quiroz J."/>
            <person name="Raj R."/>
            <person name="Weissenberger G."/>
            <person name="Xin Y."/>
            <person name="Zou X."/>
            <person name="Han Y."/>
            <person name="Worley K."/>
            <person name="Muzny D."/>
            <person name="Gibbs R."/>
        </authorList>
    </citation>
    <scope>NUCLEOTIDE SEQUENCE</scope>
    <source>
        <strain evidence="13">Sampled in the wild</strain>
    </source>
</reference>
<evidence type="ECO:0000256" key="11">
    <source>
        <dbReference type="ARBA" id="ARBA00047696"/>
    </source>
</evidence>
<dbReference type="AlphaFoldDB" id="A0A8K0PA38"/>
<dbReference type="UniPathway" id="UPA00115"/>
<dbReference type="GO" id="GO:0050661">
    <property type="term" value="F:NADP binding"/>
    <property type="evidence" value="ECO:0007669"/>
    <property type="project" value="InterPro"/>
</dbReference>
<gene>
    <name evidence="13" type="ORF">J437_LFUL018313</name>
</gene>
<evidence type="ECO:0000256" key="5">
    <source>
        <dbReference type="ARBA" id="ARBA00013019"/>
    </source>
</evidence>
<dbReference type="OrthoDB" id="60984at2759"/>
<keyword evidence="9" id="KW-0560">Oxidoreductase</keyword>
<reference evidence="13" key="1">
    <citation type="submission" date="2013-04" db="EMBL/GenBank/DDBJ databases">
        <authorList>
            <person name="Qu J."/>
            <person name="Murali S.C."/>
            <person name="Bandaranaike D."/>
            <person name="Bellair M."/>
            <person name="Blankenburg K."/>
            <person name="Chao H."/>
            <person name="Dinh H."/>
            <person name="Doddapaneni H."/>
            <person name="Downs B."/>
            <person name="Dugan-Rocha S."/>
            <person name="Elkadiri S."/>
            <person name="Gnanaolivu R.D."/>
            <person name="Hernandez B."/>
            <person name="Javaid M."/>
            <person name="Jayaseelan J.C."/>
            <person name="Lee S."/>
            <person name="Li M."/>
            <person name="Ming W."/>
            <person name="Munidasa M."/>
            <person name="Muniz J."/>
            <person name="Nguyen L."/>
            <person name="Ongeri F."/>
            <person name="Osuji N."/>
            <person name="Pu L.-L."/>
            <person name="Puazo M."/>
            <person name="Qu C."/>
            <person name="Quiroz J."/>
            <person name="Raj R."/>
            <person name="Weissenberger G."/>
            <person name="Xin Y."/>
            <person name="Zou X."/>
            <person name="Han Y."/>
            <person name="Richards S."/>
            <person name="Worley K."/>
            <person name="Muzny D."/>
            <person name="Gibbs R."/>
        </authorList>
    </citation>
    <scope>NUCLEOTIDE SEQUENCE</scope>
    <source>
        <strain evidence="13">Sampled in the wild</strain>
    </source>
</reference>
<dbReference type="GO" id="GO:0009051">
    <property type="term" value="P:pentose-phosphate shunt, oxidative branch"/>
    <property type="evidence" value="ECO:0007669"/>
    <property type="project" value="TreeGrafter"/>
</dbReference>
<evidence type="ECO:0000313" key="14">
    <source>
        <dbReference type="Proteomes" id="UP000792457"/>
    </source>
</evidence>
<dbReference type="Pfam" id="PF00479">
    <property type="entry name" value="G6PD_N"/>
    <property type="match status" value="1"/>
</dbReference>
<dbReference type="PANTHER" id="PTHR23429:SF0">
    <property type="entry name" value="GLUCOSE-6-PHOSPHATE 1-DEHYDROGENASE"/>
    <property type="match status" value="1"/>
</dbReference>
<dbReference type="EMBL" id="KZ309731">
    <property type="protein sequence ID" value="KAG8239601.1"/>
    <property type="molecule type" value="Genomic_DNA"/>
</dbReference>
<dbReference type="EC" id="1.1.1.49" evidence="5"/>
<comment type="similarity">
    <text evidence="4">Belongs to the glucose-6-phosphate dehydrogenase family.</text>
</comment>
<proteinExistence type="inferred from homology"/>
<dbReference type="Proteomes" id="UP000792457">
    <property type="component" value="Unassembled WGS sequence"/>
</dbReference>
<keyword evidence="7" id="KW-0313">Glucose metabolism</keyword>
<keyword evidence="10" id="KW-0119">Carbohydrate metabolism</keyword>
<evidence type="ECO:0000256" key="9">
    <source>
        <dbReference type="ARBA" id="ARBA00023002"/>
    </source>
</evidence>
<dbReference type="PRINTS" id="PR00079">
    <property type="entry name" value="G6PDHDRGNASE"/>
</dbReference>
<comment type="function">
    <text evidence="1">Cytosolic glucose-6-phosphate dehydrogenase that catalyzes the first and rate-limiting step of the oxidative branch within the pentose phosphate pathway/shunt, an alternative route to glycolysis for the dissimilation of carbohydrates and a major source of reducing power and metabolic intermediates for fatty acid and nucleic acid biosynthetic processes.</text>
</comment>
<dbReference type="PANTHER" id="PTHR23429">
    <property type="entry name" value="GLUCOSE-6-PHOSPHATE 1-DEHYDROGENASE G6PD"/>
    <property type="match status" value="1"/>
</dbReference>
<protein>
    <recommendedName>
        <fullName evidence="6">Glucose-6-phosphate 1-dehydrogenase</fullName>
        <ecNumber evidence="5">1.1.1.49</ecNumber>
    </recommendedName>
</protein>